<dbReference type="Pfam" id="PF25458">
    <property type="entry name" value="INTS4_C"/>
    <property type="match status" value="1"/>
</dbReference>
<dbReference type="InterPro" id="IPR011989">
    <property type="entry name" value="ARM-like"/>
</dbReference>
<dbReference type="Gene3D" id="1.25.10.10">
    <property type="entry name" value="Leucine-rich Repeat Variant"/>
    <property type="match status" value="1"/>
</dbReference>
<name>A0A1B0D7Z6_PHLPP</name>
<dbReference type="EnsemblMetazoa" id="PPAI003669-RA">
    <property type="protein sequence ID" value="PPAI003669-PA"/>
    <property type="gene ID" value="PPAI003669"/>
</dbReference>
<sequence length="908" mass="101048">MTGKKMAKVAVIEISRNRNQKRLRLIVKKPAISTSITIFTGLLESASSSNDALQILIKISDALQFEEPEMTEAVRKLSEHYKREQESAVRVKILALFGDFAAETCYDGTLLADEVLGLLKSETSPKVICQGLHSLHKIGVSQSLPPIHVTKVVLAARNSLTSQSHNVQRHALLLLGAFVSVEDNSVDEEVELIGRYTDSQDSRVRAQAFRSILTLGSRGVDLTPKLYSRATDALKDDYECVRKEALQLVYELGIRHPEHMILVPDSDMEMRLVDAAFGNVCSAMCDLSMQLLGGMTAVGSEFLNQTLDKKLMSNLRRKKSLHERNLENFTSGEWSSGKKWADDAPKEFLNAASISLIATGACGALVHGLEDEFLEVRTASVDSMCRLALIHPPFASTSLDFLVDMFNDEIESVRLKAIYSLTKISKHITLREDQLETMLSSLEDYSVEVREGLHLMLGACKVSTQACLKLVVQKVLDVLSKYPQDKESAFGCLQRVGQKHPDLCMALTPQLLQDHPFFDSAERDVEDPAYVCILVMLFNAAQHRPPMLSLFPETTIRHYGYLRDTMPNFVPHLMLRTVVDQTQITGATGSKQFLETLLNNIDAAYSAPRARQALLEAAQTNLDRLAEIDPALSGTANFTAMFLGAQLLIHQLQSCIAPKQNKTPSRESLNLLMRKCLKLQNLFSNLTKDDWLLVKQISLRASALHLVIVVKDRSQSALAPCQLLLHIAADISVFLQDNPEIAADKFSTSILQALAAISDPKPGRVFWEILPIVQSATPVVTPRVNVDIRMCTARILEPCFAASLENQVKVTAGLIAAVPLVADIENLQEFQRQDLRIRVKYPDQNIHTVVPRLRDVKRILTESGEEVNNWRLRTTILLSHGVWTEATQVEIFVCLSVRPGTELELCKS</sequence>
<dbReference type="SUPFAM" id="SSF48371">
    <property type="entry name" value="ARM repeat"/>
    <property type="match status" value="1"/>
</dbReference>
<evidence type="ECO:0000313" key="6">
    <source>
        <dbReference type="Proteomes" id="UP000092462"/>
    </source>
</evidence>
<evidence type="ECO:0000313" key="5">
    <source>
        <dbReference type="EnsemblMetazoa" id="PPAI003669-PA"/>
    </source>
</evidence>
<feature type="domain" description="Integrator complex subunit 4/Protein SIEL C-terminal Ig-like" evidence="4">
    <location>
        <begin position="795"/>
        <end position="901"/>
    </location>
</feature>
<dbReference type="PANTHER" id="PTHR20938">
    <property type="entry name" value="INTEGRATOR COMPLEX SUBUNIT 4"/>
    <property type="match status" value="1"/>
</dbReference>
<proteinExistence type="predicted"/>
<evidence type="ECO:0008006" key="7">
    <source>
        <dbReference type="Google" id="ProtNLM"/>
    </source>
</evidence>
<dbReference type="InterPro" id="IPR056235">
    <property type="entry name" value="INTS4_8HBD"/>
</dbReference>
<organism evidence="5 6">
    <name type="scientific">Phlebotomus papatasi</name>
    <name type="common">Sandfly</name>
    <dbReference type="NCBI Taxonomy" id="29031"/>
    <lineage>
        <taxon>Eukaryota</taxon>
        <taxon>Metazoa</taxon>
        <taxon>Ecdysozoa</taxon>
        <taxon>Arthropoda</taxon>
        <taxon>Hexapoda</taxon>
        <taxon>Insecta</taxon>
        <taxon>Pterygota</taxon>
        <taxon>Neoptera</taxon>
        <taxon>Endopterygota</taxon>
        <taxon>Diptera</taxon>
        <taxon>Nematocera</taxon>
        <taxon>Psychodoidea</taxon>
        <taxon>Psychodidae</taxon>
        <taxon>Phlebotomus</taxon>
        <taxon>Phlebotomus</taxon>
    </lineage>
</organism>
<dbReference type="VEuPathDB" id="VectorBase:PPAPM1_000738"/>
<dbReference type="FunFam" id="1.25.10.10:FF:000728">
    <property type="entry name" value="Blast:Integrator complex subunit 4"/>
    <property type="match status" value="1"/>
</dbReference>
<dbReference type="EMBL" id="AJVK01034900">
    <property type="status" value="NOT_ANNOTATED_CDS"/>
    <property type="molecule type" value="Genomic_DNA"/>
</dbReference>
<keyword evidence="6" id="KW-1185">Reference proteome</keyword>
<dbReference type="Proteomes" id="UP000092462">
    <property type="component" value="Unassembled WGS sequence"/>
</dbReference>
<dbReference type="InterPro" id="IPR016024">
    <property type="entry name" value="ARM-type_fold"/>
</dbReference>
<protein>
    <recommendedName>
        <fullName evidence="7">Integrator complex subunit 4</fullName>
    </recommendedName>
</protein>
<reference evidence="5" key="1">
    <citation type="submission" date="2022-08" db="UniProtKB">
        <authorList>
            <consortium name="EnsemblMetazoa"/>
        </authorList>
    </citation>
    <scope>IDENTIFICATION</scope>
    <source>
        <strain evidence="5">Israel</strain>
    </source>
</reference>
<evidence type="ECO:0000256" key="1">
    <source>
        <dbReference type="ARBA" id="ARBA00004123"/>
    </source>
</evidence>
<accession>A0A1B0D7Z6</accession>
<dbReference type="GO" id="GO:0016180">
    <property type="term" value="P:snRNA processing"/>
    <property type="evidence" value="ECO:0007669"/>
    <property type="project" value="TreeGrafter"/>
</dbReference>
<dbReference type="AlphaFoldDB" id="A0A1B0D7Z6"/>
<evidence type="ECO:0000259" key="4">
    <source>
        <dbReference type="Pfam" id="PF25458"/>
    </source>
</evidence>
<dbReference type="VEuPathDB" id="VectorBase:PPAI003669"/>
<dbReference type="PANTHER" id="PTHR20938:SF0">
    <property type="entry name" value="INTEGRATOR COMPLEX SUBUNIT 4"/>
    <property type="match status" value="1"/>
</dbReference>
<dbReference type="Pfam" id="PF24493">
    <property type="entry name" value="INTS4_8HBD"/>
    <property type="match status" value="1"/>
</dbReference>
<dbReference type="InterPro" id="IPR057412">
    <property type="entry name" value="INTS4_C"/>
</dbReference>
<evidence type="ECO:0000256" key="2">
    <source>
        <dbReference type="ARBA" id="ARBA00023242"/>
    </source>
</evidence>
<comment type="subcellular location">
    <subcellularLocation>
        <location evidence="1">Nucleus</location>
    </subcellularLocation>
</comment>
<evidence type="ECO:0000259" key="3">
    <source>
        <dbReference type="Pfam" id="PF24493"/>
    </source>
</evidence>
<dbReference type="GO" id="GO:0032039">
    <property type="term" value="C:integrator complex"/>
    <property type="evidence" value="ECO:0007669"/>
    <property type="project" value="TreeGrafter"/>
</dbReference>
<feature type="domain" description="INTS4 8 helical bundle" evidence="3">
    <location>
        <begin position="591"/>
        <end position="783"/>
    </location>
</feature>
<keyword evidence="2" id="KW-0539">Nucleus</keyword>